<dbReference type="RefSeq" id="WP_062618908.1">
    <property type="nucleotide sequence ID" value="NZ_JRWG01000001.1"/>
</dbReference>
<dbReference type="Gene3D" id="3.10.450.360">
    <property type="match status" value="1"/>
</dbReference>
<proteinExistence type="predicted"/>
<evidence type="ECO:0000313" key="2">
    <source>
        <dbReference type="Proteomes" id="UP000070138"/>
    </source>
</evidence>
<protein>
    <submittedName>
        <fullName evidence="1">Uncharacterized protein</fullName>
    </submittedName>
</protein>
<keyword evidence="2" id="KW-1185">Reference proteome</keyword>
<dbReference type="OrthoDB" id="1431196at2"/>
<name>A0A137RLD5_9FLAO</name>
<organism evidence="1 2">
    <name type="scientific">Aequorivita aquimaris</name>
    <dbReference type="NCBI Taxonomy" id="1548749"/>
    <lineage>
        <taxon>Bacteria</taxon>
        <taxon>Pseudomonadati</taxon>
        <taxon>Bacteroidota</taxon>
        <taxon>Flavobacteriia</taxon>
        <taxon>Flavobacteriales</taxon>
        <taxon>Flavobacteriaceae</taxon>
        <taxon>Aequorivita</taxon>
    </lineage>
</organism>
<comment type="caution">
    <text evidence="1">The sequence shown here is derived from an EMBL/GenBank/DDBJ whole genome shotgun (WGS) entry which is preliminary data.</text>
</comment>
<dbReference type="EMBL" id="JRWG01000001">
    <property type="protein sequence ID" value="KXO01002.1"/>
    <property type="molecule type" value="Genomic_DNA"/>
</dbReference>
<dbReference type="AlphaFoldDB" id="A0A137RLD5"/>
<accession>A0A137RLD5</accession>
<dbReference type="SUPFAM" id="SSF160574">
    <property type="entry name" value="BT0923-like"/>
    <property type="match status" value="1"/>
</dbReference>
<reference evidence="2" key="1">
    <citation type="submission" date="2014-10" db="EMBL/GenBank/DDBJ databases">
        <title>Genome sequencing of Vitellibacter sp. D-24.</title>
        <authorList>
            <person name="Thevarajoo S."/>
            <person name="Selvaratnam C."/>
            <person name="Goh K.M."/>
            <person name="Chong C.S."/>
        </authorList>
    </citation>
    <scope>NUCLEOTIDE SEQUENCE [LARGE SCALE GENOMIC DNA]</scope>
    <source>
        <strain evidence="2">D-24</strain>
    </source>
</reference>
<evidence type="ECO:0000313" key="1">
    <source>
        <dbReference type="EMBL" id="KXO01002.1"/>
    </source>
</evidence>
<sequence>MRNIFTLLLSIIFTTVVTSQDVNDNIRFIPQSQVPQHVLDRQETLFPTNFVSEWRVQEMDGMQDAPNLRYIAKFEDDGRPGFSASYLPSGVLIFNSEFMPSEIIPAEVRLKIDKDYKDYSIRHAEFITFYNPKREIYMVKLLKDIGVQYVFYNTAGNEIPKDSLPLEIKILMN</sequence>
<dbReference type="STRING" id="1548749.LS48_00535"/>
<gene>
    <name evidence="1" type="ORF">LS48_00535</name>
</gene>
<dbReference type="Proteomes" id="UP000070138">
    <property type="component" value="Unassembled WGS sequence"/>
</dbReference>
<reference evidence="1 2" key="2">
    <citation type="journal article" date="2016" name="Int. J. Syst. Evol. Microbiol.">
        <title>Vitellibacter aquimaris sp. nov., a marine bacterium isolated from seawater.</title>
        <authorList>
            <person name="Thevarajoo S."/>
            <person name="Selvaratnam C."/>
            <person name="Goh K.M."/>
            <person name="Hong K.W."/>
            <person name="Chan X.Y."/>
            <person name="Chan K.G."/>
            <person name="Chong C.S."/>
        </authorList>
    </citation>
    <scope>NUCLEOTIDE SEQUENCE [LARGE SCALE GENOMIC DNA]</scope>
    <source>
        <strain evidence="1 2">D-24</strain>
    </source>
</reference>